<keyword evidence="4" id="KW-1185">Reference proteome</keyword>
<evidence type="ECO:0000313" key="4">
    <source>
        <dbReference type="Proteomes" id="UP001601059"/>
    </source>
</evidence>
<dbReference type="RefSeq" id="WP_389360935.1">
    <property type="nucleotide sequence ID" value="NZ_JBIACK010000004.1"/>
</dbReference>
<dbReference type="Proteomes" id="UP001601059">
    <property type="component" value="Unassembled WGS sequence"/>
</dbReference>
<gene>
    <name evidence="3" type="ORF">ACFYKX_10920</name>
</gene>
<feature type="transmembrane region" description="Helical" evidence="1">
    <location>
        <begin position="12"/>
        <end position="35"/>
    </location>
</feature>
<dbReference type="EMBL" id="JBIACK010000004">
    <property type="protein sequence ID" value="MFE8701107.1"/>
    <property type="molecule type" value="Genomic_DNA"/>
</dbReference>
<comment type="caution">
    <text evidence="3">The sequence shown here is derived from an EMBL/GenBank/DDBJ whole genome shotgun (WGS) entry which is preliminary data.</text>
</comment>
<sequence>MKRLSALKNQFFPPAAFSHLILGVIFLGVAYMPVFNTTARMSFLLLTFIAFSMYMHHMMLKKAYETGKKIQQALQTPPALWEMVDATVSLEQSNTYAPDYVNVSAFFSQGGNVRCETFLLPEKEVLKDLHLGSMELRLFLVENVIVKVERKRY</sequence>
<protein>
    <recommendedName>
        <fullName evidence="2">PI-PLC Y-box domain-containing protein</fullName>
    </recommendedName>
</protein>
<name>A0ABW6KBZ7_9BACI</name>
<dbReference type="PROSITE" id="PS50008">
    <property type="entry name" value="PIPLC_Y_DOMAIN"/>
    <property type="match status" value="1"/>
</dbReference>
<evidence type="ECO:0000256" key="1">
    <source>
        <dbReference type="SAM" id="Phobius"/>
    </source>
</evidence>
<keyword evidence="1" id="KW-0472">Membrane</keyword>
<keyword evidence="1" id="KW-1133">Transmembrane helix</keyword>
<organism evidence="3 4">
    <name type="scientific">Cytobacillus spartinae</name>
    <dbReference type="NCBI Taxonomy" id="3299023"/>
    <lineage>
        <taxon>Bacteria</taxon>
        <taxon>Bacillati</taxon>
        <taxon>Bacillota</taxon>
        <taxon>Bacilli</taxon>
        <taxon>Bacillales</taxon>
        <taxon>Bacillaceae</taxon>
        <taxon>Cytobacillus</taxon>
    </lineage>
</organism>
<reference evidence="3 4" key="1">
    <citation type="submission" date="2024-08" db="EMBL/GenBank/DDBJ databases">
        <title>Two novel Cytobacillus novel species.</title>
        <authorList>
            <person name="Liu G."/>
        </authorList>
    </citation>
    <scope>NUCLEOTIDE SEQUENCE [LARGE SCALE GENOMIC DNA]</scope>
    <source>
        <strain evidence="3 4">FJAT-54145</strain>
    </source>
</reference>
<feature type="domain" description="PI-PLC Y-box" evidence="2">
    <location>
        <begin position="60"/>
        <end position="122"/>
    </location>
</feature>
<accession>A0ABW6KBZ7</accession>
<keyword evidence="1" id="KW-0812">Transmembrane</keyword>
<dbReference type="InterPro" id="IPR001711">
    <property type="entry name" value="PLipase_C_Pinositol-sp_Y"/>
</dbReference>
<evidence type="ECO:0000313" key="3">
    <source>
        <dbReference type="EMBL" id="MFE8701107.1"/>
    </source>
</evidence>
<evidence type="ECO:0000259" key="2">
    <source>
        <dbReference type="PROSITE" id="PS50008"/>
    </source>
</evidence>
<proteinExistence type="predicted"/>
<feature type="transmembrane region" description="Helical" evidence="1">
    <location>
        <begin position="41"/>
        <end position="60"/>
    </location>
</feature>